<evidence type="ECO:0000256" key="2">
    <source>
        <dbReference type="ARBA" id="ARBA00004479"/>
    </source>
</evidence>
<evidence type="ECO:0000256" key="16">
    <source>
        <dbReference type="ARBA" id="ARBA00023136"/>
    </source>
</evidence>
<name>A0A067KSA0_JATCU</name>
<evidence type="ECO:0000256" key="9">
    <source>
        <dbReference type="ARBA" id="ARBA00022692"/>
    </source>
</evidence>
<evidence type="ECO:0000313" key="26">
    <source>
        <dbReference type="EMBL" id="KDP39096.1"/>
    </source>
</evidence>
<dbReference type="FunFam" id="3.80.10.10:FF:000719">
    <property type="entry name" value="MDIS1-interacting receptor like kinase 2 isoform A"/>
    <property type="match status" value="1"/>
</dbReference>
<dbReference type="InterPro" id="IPR001611">
    <property type="entry name" value="Leu-rich_rpt"/>
</dbReference>
<dbReference type="InterPro" id="IPR055414">
    <property type="entry name" value="LRR_R13L4/SHOC2-like"/>
</dbReference>
<dbReference type="GO" id="GO:0005524">
    <property type="term" value="F:ATP binding"/>
    <property type="evidence" value="ECO:0007669"/>
    <property type="project" value="UniProtKB-UniRule"/>
</dbReference>
<keyword evidence="10 24" id="KW-0732">Signal</keyword>
<protein>
    <recommendedName>
        <fullName evidence="3">non-specific serine/threonine protein kinase</fullName>
        <ecNumber evidence="3">2.7.11.1</ecNumber>
    </recommendedName>
</protein>
<dbReference type="Gene3D" id="3.80.10.10">
    <property type="entry name" value="Ribonuclease Inhibitor"/>
    <property type="match status" value="4"/>
</dbReference>
<dbReference type="Pfam" id="PF00560">
    <property type="entry name" value="LRR_1"/>
    <property type="match status" value="4"/>
</dbReference>
<keyword evidence="11" id="KW-0677">Repeat</keyword>
<dbReference type="FunFam" id="3.30.200.20:FF:000309">
    <property type="entry name" value="Leucine-rich repeat receptor protein kinase MSP1"/>
    <property type="match status" value="1"/>
</dbReference>
<dbReference type="OrthoDB" id="676979at2759"/>
<dbReference type="SUPFAM" id="SSF52058">
    <property type="entry name" value="L domain-like"/>
    <property type="match status" value="1"/>
</dbReference>
<keyword evidence="12 22" id="KW-0547">Nucleotide-binding</keyword>
<evidence type="ECO:0000256" key="4">
    <source>
        <dbReference type="ARBA" id="ARBA00022512"/>
    </source>
</evidence>
<dbReference type="STRING" id="180498.A0A067KSA0"/>
<dbReference type="GO" id="GO:0016020">
    <property type="term" value="C:membrane"/>
    <property type="evidence" value="ECO:0007669"/>
    <property type="project" value="UniProtKB-SubCell"/>
</dbReference>
<dbReference type="PANTHER" id="PTHR48005">
    <property type="entry name" value="LEUCINE RICH REPEAT KINASE 2"/>
    <property type="match status" value="1"/>
</dbReference>
<dbReference type="Pfam" id="PF13855">
    <property type="entry name" value="LRR_8"/>
    <property type="match status" value="2"/>
</dbReference>
<dbReference type="EC" id="2.7.11.1" evidence="3"/>
<accession>A0A067KSA0</accession>
<dbReference type="Pfam" id="PF00069">
    <property type="entry name" value="Pkinase"/>
    <property type="match status" value="1"/>
</dbReference>
<comment type="subcellular location">
    <subcellularLocation>
        <location evidence="2">Membrane</location>
        <topology evidence="2">Single-pass type I membrane protein</topology>
    </subcellularLocation>
    <subcellularLocation>
        <location evidence="1">Secreted</location>
        <location evidence="1">Cell wall</location>
    </subcellularLocation>
</comment>
<dbReference type="InterPro" id="IPR017441">
    <property type="entry name" value="Protein_kinase_ATP_BS"/>
</dbReference>
<evidence type="ECO:0000256" key="8">
    <source>
        <dbReference type="ARBA" id="ARBA00022679"/>
    </source>
</evidence>
<evidence type="ECO:0000313" key="27">
    <source>
        <dbReference type="Proteomes" id="UP000027138"/>
    </source>
</evidence>
<evidence type="ECO:0000256" key="19">
    <source>
        <dbReference type="ARBA" id="ARBA00038043"/>
    </source>
</evidence>
<feature type="transmembrane region" description="Helical" evidence="23">
    <location>
        <begin position="639"/>
        <end position="661"/>
    </location>
</feature>
<dbReference type="Proteomes" id="UP000027138">
    <property type="component" value="Unassembled WGS sequence"/>
</dbReference>
<evidence type="ECO:0000256" key="24">
    <source>
        <dbReference type="SAM" id="SignalP"/>
    </source>
</evidence>
<dbReference type="FunFam" id="3.80.10.10:FF:000400">
    <property type="entry name" value="Nuclear pore complex protein NUP107"/>
    <property type="match status" value="1"/>
</dbReference>
<feature type="signal peptide" evidence="24">
    <location>
        <begin position="1"/>
        <end position="26"/>
    </location>
</feature>
<keyword evidence="8" id="KW-0808">Transferase</keyword>
<evidence type="ECO:0000259" key="25">
    <source>
        <dbReference type="PROSITE" id="PS50011"/>
    </source>
</evidence>
<evidence type="ECO:0000256" key="5">
    <source>
        <dbReference type="ARBA" id="ARBA00022527"/>
    </source>
</evidence>
<dbReference type="SMART" id="SM00369">
    <property type="entry name" value="LRR_TYP"/>
    <property type="match status" value="8"/>
</dbReference>
<evidence type="ECO:0000256" key="21">
    <source>
        <dbReference type="ARBA" id="ARBA00048679"/>
    </source>
</evidence>
<evidence type="ECO:0000256" key="18">
    <source>
        <dbReference type="ARBA" id="ARBA00023180"/>
    </source>
</evidence>
<keyword evidence="27" id="KW-1185">Reference proteome</keyword>
<dbReference type="PANTHER" id="PTHR48005:SF70">
    <property type="entry name" value="MDIS1-INTERACTING RECEPTOR LIKE KINASE 2-LIKE"/>
    <property type="match status" value="1"/>
</dbReference>
<dbReference type="InterPro" id="IPR000719">
    <property type="entry name" value="Prot_kinase_dom"/>
</dbReference>
<dbReference type="Gene3D" id="1.10.510.10">
    <property type="entry name" value="Transferase(Phosphotransferase) domain 1"/>
    <property type="match status" value="1"/>
</dbReference>
<dbReference type="FunFam" id="1.10.510.10:FF:000445">
    <property type="entry name" value="MDIS1-interacting receptor like kinase 2"/>
    <property type="match status" value="1"/>
</dbReference>
<organism evidence="26 27">
    <name type="scientific">Jatropha curcas</name>
    <name type="common">Barbados nut</name>
    <dbReference type="NCBI Taxonomy" id="180498"/>
    <lineage>
        <taxon>Eukaryota</taxon>
        <taxon>Viridiplantae</taxon>
        <taxon>Streptophyta</taxon>
        <taxon>Embryophyta</taxon>
        <taxon>Tracheophyta</taxon>
        <taxon>Spermatophyta</taxon>
        <taxon>Magnoliopsida</taxon>
        <taxon>eudicotyledons</taxon>
        <taxon>Gunneridae</taxon>
        <taxon>Pentapetalae</taxon>
        <taxon>rosids</taxon>
        <taxon>fabids</taxon>
        <taxon>Malpighiales</taxon>
        <taxon>Euphorbiaceae</taxon>
        <taxon>Crotonoideae</taxon>
        <taxon>Jatropheae</taxon>
        <taxon>Jatropha</taxon>
    </lineage>
</organism>
<evidence type="ECO:0000256" key="11">
    <source>
        <dbReference type="ARBA" id="ARBA00022737"/>
    </source>
</evidence>
<evidence type="ECO:0000256" key="23">
    <source>
        <dbReference type="SAM" id="Phobius"/>
    </source>
</evidence>
<dbReference type="GO" id="GO:0004674">
    <property type="term" value="F:protein serine/threonine kinase activity"/>
    <property type="evidence" value="ECO:0007669"/>
    <property type="project" value="UniProtKB-KW"/>
</dbReference>
<feature type="domain" description="Protein kinase" evidence="25">
    <location>
        <begin position="704"/>
        <end position="981"/>
    </location>
</feature>
<evidence type="ECO:0000256" key="22">
    <source>
        <dbReference type="PROSITE-ProRule" id="PRU10141"/>
    </source>
</evidence>
<evidence type="ECO:0000256" key="20">
    <source>
        <dbReference type="ARBA" id="ARBA00047899"/>
    </source>
</evidence>
<dbReference type="EMBL" id="KK914353">
    <property type="protein sequence ID" value="KDP39096.1"/>
    <property type="molecule type" value="Genomic_DNA"/>
</dbReference>
<keyword evidence="6" id="KW-0597">Phosphoprotein</keyword>
<keyword evidence="9 23" id="KW-0812">Transmembrane</keyword>
<evidence type="ECO:0000256" key="15">
    <source>
        <dbReference type="ARBA" id="ARBA00022989"/>
    </source>
</evidence>
<dbReference type="PROSITE" id="PS00107">
    <property type="entry name" value="PROTEIN_KINASE_ATP"/>
    <property type="match status" value="1"/>
</dbReference>
<keyword evidence="16 23" id="KW-0472">Membrane</keyword>
<dbReference type="InterPro" id="IPR008266">
    <property type="entry name" value="Tyr_kinase_AS"/>
</dbReference>
<dbReference type="InterPro" id="IPR013210">
    <property type="entry name" value="LRR_N_plant-typ"/>
</dbReference>
<dbReference type="Pfam" id="PF08263">
    <property type="entry name" value="LRRNT_2"/>
    <property type="match status" value="1"/>
</dbReference>
<keyword evidence="7" id="KW-0433">Leucine-rich repeat</keyword>
<sequence length="981" mass="107998">MASSPDFFLLILPIFLLSFHVPSVFSAIESETNALLTWKATLDNQSQSFLSSWTAKSNYCSSWFGIHCDEAGSVTNISLRDTGLKGTLQSLSFSSFPNLLHLNVSNNSFHGNVPSQIGNLSRLNILDFSLNQISGSIPKEIGMLGSLTYIDLSNKPFPGTIPTSITNLTNLPILYIHETLVSGSIPQEIGLMKSLTQLDLSVNSFTRKIPTSIGNLTKLSELYFNGNQLSGSIPQEIGMMNSLTVLALSNNTLSGSIPTSIGNLTNLVSLYLSDNRLSGSIPREIGKLTQLSLIFLENNQFSGDLPVEMSNLTYLEVFIAYNNNFSGHLPQDICSGGLIKAFAISENNFNGPIPRSFRNCTSLIRLRIERNQITGNFSEVFGVYQNLKYMDLSDNKFFGELWWKWEDFSSLSMLKMSKNNLSGSIPPEIGNAPMLLSLDLSANHLVGTIPKELSKLKLLELSLDDNNISGEIPKEIGTLSDLGTLSLAANNLSGAIPKQLGDCSKLLFLNLSKNSFTKSIPLEIGKLHSLESLDLSQNLLIGEIPQQFGALERLETLNLSRNMLSGSIPSSFVGLLGLTIVDISYNELEGPIPHIKPFQEAPFDALRDNRDLCGNNTRLEACPSPTSANGKKGSKPSNLIIVPLVCSIVLIILFVGGFFILRQKIRSRKIDLEKNVPSCEGTCAVWSNDKDIQYENVVNATKMFDSEYCIGIGGYGVVYKVVLPTDRVVAVKKLHQSQDGEMTDFKSFTSEITVLMNIRHRNIVKLYGFCSHTKHSFLVYEFIERGSLRSILNNEEQATELDWFRRINVIKGIANALAYMHHDCSPPIIHRDISSNNVLLDSDFEAHISDFGTARLLMPDSSNWTSFAGTYGYTAPELAYTMAVNEKCDVYSFGVVTLEIIMGRHPGDFISSLSLSSSSLSLPIDQDTLLEYVIDKRLPIPGNKAPDALIHTVKLALACLIVNPQSRPTMRQVSSQLAARS</sequence>
<dbReference type="InterPro" id="IPR003591">
    <property type="entry name" value="Leu-rich_rpt_typical-subtyp"/>
</dbReference>
<dbReference type="PROSITE" id="PS00109">
    <property type="entry name" value="PROTEIN_KINASE_TYR"/>
    <property type="match status" value="1"/>
</dbReference>
<proteinExistence type="inferred from homology"/>
<keyword evidence="14 22" id="KW-0067">ATP-binding</keyword>
<keyword evidence="4" id="KW-0134">Cell wall</keyword>
<dbReference type="FunFam" id="3.80.10.10:FF:000177">
    <property type="entry name" value="Leucine-rich repeat receptor-like serine/threonine-protein kinase At1g17230"/>
    <property type="match status" value="1"/>
</dbReference>
<keyword evidence="4" id="KW-0964">Secreted</keyword>
<dbReference type="Pfam" id="PF23598">
    <property type="entry name" value="LRR_14"/>
    <property type="match status" value="1"/>
</dbReference>
<dbReference type="InterPro" id="IPR032675">
    <property type="entry name" value="LRR_dom_sf"/>
</dbReference>
<evidence type="ECO:0000256" key="1">
    <source>
        <dbReference type="ARBA" id="ARBA00004191"/>
    </source>
</evidence>
<dbReference type="SUPFAM" id="SSF52047">
    <property type="entry name" value="RNI-like"/>
    <property type="match status" value="1"/>
</dbReference>
<dbReference type="InterPro" id="IPR011009">
    <property type="entry name" value="Kinase-like_dom_sf"/>
</dbReference>
<evidence type="ECO:0000256" key="10">
    <source>
        <dbReference type="ARBA" id="ARBA00022729"/>
    </source>
</evidence>
<dbReference type="InterPro" id="IPR051420">
    <property type="entry name" value="Ser_Thr_Kinases_DiverseReg"/>
</dbReference>
<gene>
    <name evidence="26" type="ORF">JCGZ_00853</name>
</gene>
<evidence type="ECO:0000256" key="12">
    <source>
        <dbReference type="ARBA" id="ARBA00022741"/>
    </source>
</evidence>
<evidence type="ECO:0000256" key="17">
    <source>
        <dbReference type="ARBA" id="ARBA00023170"/>
    </source>
</evidence>
<dbReference type="AlphaFoldDB" id="A0A067KSA0"/>
<evidence type="ECO:0000256" key="6">
    <source>
        <dbReference type="ARBA" id="ARBA00022553"/>
    </source>
</evidence>
<dbReference type="Gene3D" id="3.30.200.20">
    <property type="entry name" value="Phosphorylase Kinase, domain 1"/>
    <property type="match status" value="1"/>
</dbReference>
<dbReference type="KEGG" id="jcu:105632926"/>
<reference evidence="26 27" key="1">
    <citation type="journal article" date="2014" name="PLoS ONE">
        <title>Global Analysis of Gene Expression Profiles in Physic Nut (Jatropha curcas L.) Seedlings Exposed to Salt Stress.</title>
        <authorList>
            <person name="Zhang L."/>
            <person name="Zhang C."/>
            <person name="Wu P."/>
            <person name="Chen Y."/>
            <person name="Li M."/>
            <person name="Jiang H."/>
            <person name="Wu G."/>
        </authorList>
    </citation>
    <scope>NUCLEOTIDE SEQUENCE [LARGE SCALE GENOMIC DNA]</scope>
    <source>
        <strain evidence="27">cv. GZQX0401</strain>
        <tissue evidence="26">Young leaves</tissue>
    </source>
</reference>
<evidence type="ECO:0000256" key="13">
    <source>
        <dbReference type="ARBA" id="ARBA00022777"/>
    </source>
</evidence>
<keyword evidence="17" id="KW-0675">Receptor</keyword>
<feature type="binding site" evidence="22">
    <location>
        <position position="733"/>
    </location>
    <ligand>
        <name>ATP</name>
        <dbReference type="ChEBI" id="CHEBI:30616"/>
    </ligand>
</feature>
<keyword evidence="13" id="KW-0418">Kinase</keyword>
<evidence type="ECO:0000256" key="14">
    <source>
        <dbReference type="ARBA" id="ARBA00022840"/>
    </source>
</evidence>
<dbReference type="PROSITE" id="PS50011">
    <property type="entry name" value="PROTEIN_KINASE_DOM"/>
    <property type="match status" value="1"/>
</dbReference>
<keyword evidence="5" id="KW-0723">Serine/threonine-protein kinase</keyword>
<feature type="chain" id="PRO_5001639803" description="non-specific serine/threonine protein kinase" evidence="24">
    <location>
        <begin position="27"/>
        <end position="981"/>
    </location>
</feature>
<dbReference type="SUPFAM" id="SSF56112">
    <property type="entry name" value="Protein kinase-like (PK-like)"/>
    <property type="match status" value="1"/>
</dbReference>
<evidence type="ECO:0000256" key="3">
    <source>
        <dbReference type="ARBA" id="ARBA00012513"/>
    </source>
</evidence>
<comment type="catalytic activity">
    <reaction evidence="20">
        <text>L-threonyl-[protein] + ATP = O-phospho-L-threonyl-[protein] + ADP + H(+)</text>
        <dbReference type="Rhea" id="RHEA:46608"/>
        <dbReference type="Rhea" id="RHEA-COMP:11060"/>
        <dbReference type="Rhea" id="RHEA-COMP:11605"/>
        <dbReference type="ChEBI" id="CHEBI:15378"/>
        <dbReference type="ChEBI" id="CHEBI:30013"/>
        <dbReference type="ChEBI" id="CHEBI:30616"/>
        <dbReference type="ChEBI" id="CHEBI:61977"/>
        <dbReference type="ChEBI" id="CHEBI:456216"/>
        <dbReference type="EC" id="2.7.11.1"/>
    </reaction>
</comment>
<comment type="similarity">
    <text evidence="19">Belongs to the polygalacturonase-inhibiting protein family.</text>
</comment>
<evidence type="ECO:0000256" key="7">
    <source>
        <dbReference type="ARBA" id="ARBA00022614"/>
    </source>
</evidence>
<comment type="catalytic activity">
    <reaction evidence="21">
        <text>L-seryl-[protein] + ATP = O-phospho-L-seryl-[protein] + ADP + H(+)</text>
        <dbReference type="Rhea" id="RHEA:17989"/>
        <dbReference type="Rhea" id="RHEA-COMP:9863"/>
        <dbReference type="Rhea" id="RHEA-COMP:11604"/>
        <dbReference type="ChEBI" id="CHEBI:15378"/>
        <dbReference type="ChEBI" id="CHEBI:29999"/>
        <dbReference type="ChEBI" id="CHEBI:30616"/>
        <dbReference type="ChEBI" id="CHEBI:83421"/>
        <dbReference type="ChEBI" id="CHEBI:456216"/>
        <dbReference type="EC" id="2.7.11.1"/>
    </reaction>
</comment>
<keyword evidence="15 23" id="KW-1133">Transmembrane helix</keyword>
<keyword evidence="18" id="KW-0325">Glycoprotein</keyword>